<proteinExistence type="predicted"/>
<evidence type="ECO:0000313" key="1">
    <source>
        <dbReference type="EMBL" id="KAJ7317555.1"/>
    </source>
</evidence>
<evidence type="ECO:0000313" key="2">
    <source>
        <dbReference type="Proteomes" id="UP001142489"/>
    </source>
</evidence>
<name>A0A9Q0XLD3_9SAUR</name>
<gene>
    <name evidence="1" type="ORF">JRQ81_003717</name>
</gene>
<dbReference type="Proteomes" id="UP001142489">
    <property type="component" value="Unassembled WGS sequence"/>
</dbReference>
<keyword evidence="2" id="KW-1185">Reference proteome</keyword>
<protein>
    <submittedName>
        <fullName evidence="1">Uncharacterized protein</fullName>
    </submittedName>
</protein>
<sequence length="181" mass="20935">MPPNFNKGLGQLEAYIGMMEGVAFRMDNNQYWNLVRYGQQWIIMGAPKKRQSSKFLVISQPSSQVMLRDRDGTPLAPVERETSPKTYPVVPVPYSEDPNIRFTVFYKDNKVAFQASNGLFLGRICKDFFRWTNMLEASMFFPDDSCFFEPLIGDIRLPIFQILHVAPRELSHLTYSTELVH</sequence>
<reference evidence="1" key="1">
    <citation type="journal article" date="2023" name="DNA Res.">
        <title>Chromosome-level genome assembly of Phrynocephalus forsythii using third-generation DNA sequencing and Hi-C analysis.</title>
        <authorList>
            <person name="Qi Y."/>
            <person name="Zhao W."/>
            <person name="Zhao Y."/>
            <person name="Niu C."/>
            <person name="Cao S."/>
            <person name="Zhang Y."/>
        </authorList>
    </citation>
    <scope>NUCLEOTIDE SEQUENCE</scope>
    <source>
        <tissue evidence="1">Muscle</tissue>
    </source>
</reference>
<organism evidence="1 2">
    <name type="scientific">Phrynocephalus forsythii</name>
    <dbReference type="NCBI Taxonomy" id="171643"/>
    <lineage>
        <taxon>Eukaryota</taxon>
        <taxon>Metazoa</taxon>
        <taxon>Chordata</taxon>
        <taxon>Craniata</taxon>
        <taxon>Vertebrata</taxon>
        <taxon>Euteleostomi</taxon>
        <taxon>Lepidosauria</taxon>
        <taxon>Squamata</taxon>
        <taxon>Bifurcata</taxon>
        <taxon>Unidentata</taxon>
        <taxon>Episquamata</taxon>
        <taxon>Toxicofera</taxon>
        <taxon>Iguania</taxon>
        <taxon>Acrodonta</taxon>
        <taxon>Agamidae</taxon>
        <taxon>Agaminae</taxon>
        <taxon>Phrynocephalus</taxon>
    </lineage>
</organism>
<dbReference type="AlphaFoldDB" id="A0A9Q0XLD3"/>
<comment type="caution">
    <text evidence="1">The sequence shown here is derived from an EMBL/GenBank/DDBJ whole genome shotgun (WGS) entry which is preliminary data.</text>
</comment>
<dbReference type="OrthoDB" id="8736801at2759"/>
<dbReference type="EMBL" id="JAPFRF010000011">
    <property type="protein sequence ID" value="KAJ7317555.1"/>
    <property type="molecule type" value="Genomic_DNA"/>
</dbReference>
<accession>A0A9Q0XLD3</accession>